<dbReference type="EMBL" id="NEVU01000003">
    <property type="protein sequence ID" value="OZI71854.1"/>
    <property type="molecule type" value="Genomic_DNA"/>
</dbReference>
<dbReference type="InterPro" id="IPR035225">
    <property type="entry name" value="DUF5338"/>
</dbReference>
<organism evidence="1 2">
    <name type="scientific">Bordetella genomosp. 12</name>
    <dbReference type="NCBI Taxonomy" id="463035"/>
    <lineage>
        <taxon>Bacteria</taxon>
        <taxon>Pseudomonadati</taxon>
        <taxon>Pseudomonadota</taxon>
        <taxon>Betaproteobacteria</taxon>
        <taxon>Burkholderiales</taxon>
        <taxon>Alcaligenaceae</taxon>
        <taxon>Bordetella</taxon>
    </lineage>
</organism>
<dbReference type="RefSeq" id="WP_094815785.1">
    <property type="nucleotide sequence ID" value="NZ_NEVU01000003.1"/>
</dbReference>
<evidence type="ECO:0000313" key="1">
    <source>
        <dbReference type="EMBL" id="OZI71854.1"/>
    </source>
</evidence>
<keyword evidence="2" id="KW-1185">Reference proteome</keyword>
<dbReference type="Pfam" id="PF17273">
    <property type="entry name" value="DUF5338"/>
    <property type="match status" value="1"/>
</dbReference>
<reference evidence="2" key="1">
    <citation type="submission" date="2017-05" db="EMBL/GenBank/DDBJ databases">
        <title>Complete and WGS of Bordetella genogroups.</title>
        <authorList>
            <person name="Spilker T."/>
            <person name="Lipuma J."/>
        </authorList>
    </citation>
    <scope>NUCLEOTIDE SEQUENCE [LARGE SCALE GENOMIC DNA]</scope>
    <source>
        <strain evidence="2">AU6712</strain>
    </source>
</reference>
<accession>A0A261VCI4</accession>
<evidence type="ECO:0008006" key="3">
    <source>
        <dbReference type="Google" id="ProtNLM"/>
    </source>
</evidence>
<name>A0A261VCI4_9BORD</name>
<gene>
    <name evidence="1" type="ORF">CAL22_18895</name>
</gene>
<evidence type="ECO:0000313" key="2">
    <source>
        <dbReference type="Proteomes" id="UP000216429"/>
    </source>
</evidence>
<proteinExistence type="predicted"/>
<dbReference type="AlphaFoldDB" id="A0A261VCI4"/>
<protein>
    <recommendedName>
        <fullName evidence="3">Conjugal transfer protein TraK</fullName>
    </recommendedName>
</protein>
<sequence>MIGAKMGKQHRGAARVAFLARLGAIRSLFDAGHTLMTIYDAHRDALGVMSYSQFTRYVARYVRGQPKRLKGSEARLGALAGHAYRTAASCVGREDAMPVSGHRSNRLDDDLI</sequence>
<dbReference type="Proteomes" id="UP000216429">
    <property type="component" value="Unassembled WGS sequence"/>
</dbReference>
<comment type="caution">
    <text evidence="1">The sequence shown here is derived from an EMBL/GenBank/DDBJ whole genome shotgun (WGS) entry which is preliminary data.</text>
</comment>